<evidence type="ECO:0000256" key="3">
    <source>
        <dbReference type="ARBA" id="ARBA00022741"/>
    </source>
</evidence>
<dbReference type="Pfam" id="PF00501">
    <property type="entry name" value="AMP-binding"/>
    <property type="match status" value="1"/>
</dbReference>
<organism evidence="7 8">
    <name type="scientific">Natronorubrum tibetense GA33</name>
    <dbReference type="NCBI Taxonomy" id="1114856"/>
    <lineage>
        <taxon>Archaea</taxon>
        <taxon>Methanobacteriati</taxon>
        <taxon>Methanobacteriota</taxon>
        <taxon>Stenosarchaea group</taxon>
        <taxon>Halobacteria</taxon>
        <taxon>Halobacteriales</taxon>
        <taxon>Natrialbaceae</taxon>
        <taxon>Natronorubrum</taxon>
    </lineage>
</organism>
<evidence type="ECO:0000256" key="1">
    <source>
        <dbReference type="ARBA" id="ARBA00006432"/>
    </source>
</evidence>
<dbReference type="PANTHER" id="PTHR43605:SF10">
    <property type="entry name" value="ACYL-COA SYNTHETASE MEDIUM CHAIN FAMILY MEMBER 3"/>
    <property type="match status" value="1"/>
</dbReference>
<feature type="domain" description="AMP-binding enzyme C-terminal" evidence="6">
    <location>
        <begin position="470"/>
        <end position="548"/>
    </location>
</feature>
<dbReference type="EMBL" id="AOHW01000004">
    <property type="protein sequence ID" value="ELY46164.1"/>
    <property type="molecule type" value="Genomic_DNA"/>
</dbReference>
<keyword evidence="4" id="KW-0067">ATP-binding</keyword>
<evidence type="ECO:0000313" key="7">
    <source>
        <dbReference type="EMBL" id="ELY46164.1"/>
    </source>
</evidence>
<evidence type="ECO:0000259" key="5">
    <source>
        <dbReference type="Pfam" id="PF00501"/>
    </source>
</evidence>
<dbReference type="RefSeq" id="WP_006087927.1">
    <property type="nucleotide sequence ID" value="NZ_AOHW01000004.1"/>
</dbReference>
<comment type="similarity">
    <text evidence="1">Belongs to the ATP-dependent AMP-binding enzyme family.</text>
</comment>
<dbReference type="Gene3D" id="3.40.50.12780">
    <property type="entry name" value="N-terminal domain of ligase-like"/>
    <property type="match status" value="1"/>
</dbReference>
<dbReference type="eggNOG" id="arCOG04201">
    <property type="taxonomic scope" value="Archaea"/>
</dbReference>
<keyword evidence="2 7" id="KW-0436">Ligase</keyword>
<dbReference type="InterPro" id="IPR051087">
    <property type="entry name" value="Mitochondrial_ACSM"/>
</dbReference>
<keyword evidence="8" id="KW-1185">Reference proteome</keyword>
<gene>
    <name evidence="7" type="ORF">C496_01316</name>
</gene>
<comment type="caution">
    <text evidence="7">The sequence shown here is derived from an EMBL/GenBank/DDBJ whole genome shotgun (WGS) entry which is preliminary data.</text>
</comment>
<dbReference type="InterPro" id="IPR025110">
    <property type="entry name" value="AMP-bd_C"/>
</dbReference>
<dbReference type="GO" id="GO:0016405">
    <property type="term" value="F:CoA-ligase activity"/>
    <property type="evidence" value="ECO:0007669"/>
    <property type="project" value="UniProtKB-ARBA"/>
</dbReference>
<dbReference type="GO" id="GO:0015645">
    <property type="term" value="F:fatty acid ligase activity"/>
    <property type="evidence" value="ECO:0007669"/>
    <property type="project" value="TreeGrafter"/>
</dbReference>
<reference evidence="7 8" key="1">
    <citation type="journal article" date="2014" name="PLoS Genet.">
        <title>Phylogenetically driven sequencing of extremely halophilic archaea reveals strategies for static and dynamic osmo-response.</title>
        <authorList>
            <person name="Becker E.A."/>
            <person name="Seitzer P.M."/>
            <person name="Tritt A."/>
            <person name="Larsen D."/>
            <person name="Krusor M."/>
            <person name="Yao A.I."/>
            <person name="Wu D."/>
            <person name="Madern D."/>
            <person name="Eisen J.A."/>
            <person name="Darling A.E."/>
            <person name="Facciotti M.T."/>
        </authorList>
    </citation>
    <scope>NUCLEOTIDE SEQUENCE [LARGE SCALE GENOMIC DNA]</scope>
    <source>
        <strain evidence="7 8">GA33</strain>
    </source>
</reference>
<dbReference type="InterPro" id="IPR000873">
    <property type="entry name" value="AMP-dep_synth/lig_dom"/>
</dbReference>
<proteinExistence type="inferred from homology"/>
<dbReference type="InterPro" id="IPR020845">
    <property type="entry name" value="AMP-binding_CS"/>
</dbReference>
<feature type="domain" description="AMP-dependent synthetase/ligase" evidence="5">
    <location>
        <begin position="41"/>
        <end position="414"/>
    </location>
</feature>
<dbReference type="PATRIC" id="fig|1114856.3.peg.271"/>
<dbReference type="GO" id="GO:0005524">
    <property type="term" value="F:ATP binding"/>
    <property type="evidence" value="ECO:0007669"/>
    <property type="project" value="UniProtKB-KW"/>
</dbReference>
<dbReference type="STRING" id="1114856.GCA_000383975_03968"/>
<evidence type="ECO:0000256" key="4">
    <source>
        <dbReference type="ARBA" id="ARBA00022840"/>
    </source>
</evidence>
<dbReference type="GO" id="GO:0006633">
    <property type="term" value="P:fatty acid biosynthetic process"/>
    <property type="evidence" value="ECO:0007669"/>
    <property type="project" value="TreeGrafter"/>
</dbReference>
<accession>L9W9M7</accession>
<keyword evidence="3" id="KW-0547">Nucleotide-binding</keyword>
<protein>
    <submittedName>
        <fullName evidence="7">AMP-dependent synthetase and ligase</fullName>
    </submittedName>
</protein>
<name>L9W9M7_9EURY</name>
<dbReference type="Gene3D" id="3.30.300.30">
    <property type="match status" value="1"/>
</dbReference>
<dbReference type="OrthoDB" id="193284at2157"/>
<dbReference type="PROSITE" id="PS00455">
    <property type="entry name" value="AMP_BINDING"/>
    <property type="match status" value="1"/>
</dbReference>
<sequence length="555" mass="60757">MTYYVTVDGDSYEEARESFSWDVPPGFNAAADLVGKHDDGEQVALYQLSSADGHEEYTFADLDARSNAVANALSARGVERGDRVAVVVPQKPANVLTHLACWKLGAISLPLSVLFGDDALRYRLTDSEARVAVVDASQWKTVRDIAPDCPRLESVLVVGDEGDTVDENAGGGAAAERFEAAVDWDETAFELADTDVDTPAIIMYTSGSTGEPKGVLHTHGVWLGHCPAFTMYFERDVRDGVYWTPADWAWIGALGDLVFPAWHYGQPVVGYPMGSFDPERAYEIMAAFDVTDAFIPPTAIRMLMGIENPSDRYDLSLEAICSGGEPLTGEILEWADEALSGVVVNELYGQTEANLLVTNCREWFPAKPGSMGKPAPGHDVAVLDSETGERVDPGEIGEIAVRRGDDPVIFEAYWNAPEKTAAVTLEDGPDGDVWHLTGDLAERDDDGYCWFTSRDDELIITSGYRVAPREVEETILEHEVVEQVGVVGVPDETRGEIIKAVVQPVDGVTGTDELREEIRDLVREKLAAYEYPREIAFRDDLPTTTTGKIRRTELV</sequence>
<dbReference type="Proteomes" id="UP000011599">
    <property type="component" value="Unassembled WGS sequence"/>
</dbReference>
<dbReference type="InterPro" id="IPR042099">
    <property type="entry name" value="ANL_N_sf"/>
</dbReference>
<dbReference type="InterPro" id="IPR045851">
    <property type="entry name" value="AMP-bd_C_sf"/>
</dbReference>
<evidence type="ECO:0000256" key="2">
    <source>
        <dbReference type="ARBA" id="ARBA00022598"/>
    </source>
</evidence>
<dbReference type="PANTHER" id="PTHR43605">
    <property type="entry name" value="ACYL-COENZYME A SYNTHETASE"/>
    <property type="match status" value="1"/>
</dbReference>
<dbReference type="SUPFAM" id="SSF56801">
    <property type="entry name" value="Acetyl-CoA synthetase-like"/>
    <property type="match status" value="1"/>
</dbReference>
<dbReference type="GO" id="GO:0004321">
    <property type="term" value="F:fatty-acyl-CoA synthase activity"/>
    <property type="evidence" value="ECO:0007669"/>
    <property type="project" value="TreeGrafter"/>
</dbReference>
<dbReference type="AlphaFoldDB" id="L9W9M7"/>
<evidence type="ECO:0000313" key="8">
    <source>
        <dbReference type="Proteomes" id="UP000011599"/>
    </source>
</evidence>
<dbReference type="Pfam" id="PF13193">
    <property type="entry name" value="AMP-binding_C"/>
    <property type="match status" value="1"/>
</dbReference>
<dbReference type="GO" id="GO:0006637">
    <property type="term" value="P:acyl-CoA metabolic process"/>
    <property type="evidence" value="ECO:0007669"/>
    <property type="project" value="TreeGrafter"/>
</dbReference>
<evidence type="ECO:0000259" key="6">
    <source>
        <dbReference type="Pfam" id="PF13193"/>
    </source>
</evidence>